<accession>A0ABT5ZAP5</accession>
<sequence>MTSHQTPLVFIYDRCATQDTRELERRLKACAEYVSTYGWGFGGWWRDSGDYALTNDRRPAFDTLLRTMQAVGDCPRVCLVYDWDRLSRDVQARDLMTRHVLLLGAWVETCDGEKRTPSGKHRQVGRLTSGPVSP</sequence>
<reference evidence="3 4" key="1">
    <citation type="submission" date="2023-03" db="EMBL/GenBank/DDBJ databases">
        <title>Draft genome sequence of type strain Streptomyces ferralitis JCM 14344.</title>
        <authorList>
            <person name="Klaysubun C."/>
            <person name="Duangmal K."/>
        </authorList>
    </citation>
    <scope>NUCLEOTIDE SEQUENCE [LARGE SCALE GENOMIC DNA]</scope>
    <source>
        <strain evidence="3 4">JCM 14344</strain>
    </source>
</reference>
<evidence type="ECO:0000256" key="1">
    <source>
        <dbReference type="SAM" id="MobiDB-lite"/>
    </source>
</evidence>
<dbReference type="Gene3D" id="3.40.50.1390">
    <property type="entry name" value="Resolvase, N-terminal catalytic domain"/>
    <property type="match status" value="1"/>
</dbReference>
<evidence type="ECO:0000313" key="4">
    <source>
        <dbReference type="Proteomes" id="UP001220022"/>
    </source>
</evidence>
<dbReference type="InterPro" id="IPR006119">
    <property type="entry name" value="Resolv_N"/>
</dbReference>
<dbReference type="InterPro" id="IPR036162">
    <property type="entry name" value="Resolvase-like_N_sf"/>
</dbReference>
<dbReference type="SUPFAM" id="SSF53041">
    <property type="entry name" value="Resolvase-like"/>
    <property type="match status" value="1"/>
</dbReference>
<feature type="region of interest" description="Disordered" evidence="1">
    <location>
        <begin position="113"/>
        <end position="134"/>
    </location>
</feature>
<keyword evidence="4" id="KW-1185">Reference proteome</keyword>
<dbReference type="Proteomes" id="UP001220022">
    <property type="component" value="Unassembled WGS sequence"/>
</dbReference>
<proteinExistence type="predicted"/>
<dbReference type="Pfam" id="PF00239">
    <property type="entry name" value="Resolvase"/>
    <property type="match status" value="1"/>
</dbReference>
<gene>
    <name evidence="3" type="ORF">P2L57_34820</name>
</gene>
<name>A0ABT5ZAP5_9ACTN</name>
<dbReference type="RefSeq" id="WP_275821591.1">
    <property type="nucleotide sequence ID" value="NZ_BAAANM010000024.1"/>
</dbReference>
<organism evidence="3 4">
    <name type="scientific">Streptantibioticus ferralitis</name>
    <dbReference type="NCBI Taxonomy" id="236510"/>
    <lineage>
        <taxon>Bacteria</taxon>
        <taxon>Bacillati</taxon>
        <taxon>Actinomycetota</taxon>
        <taxon>Actinomycetes</taxon>
        <taxon>Kitasatosporales</taxon>
        <taxon>Streptomycetaceae</taxon>
        <taxon>Streptantibioticus</taxon>
    </lineage>
</organism>
<evidence type="ECO:0000259" key="2">
    <source>
        <dbReference type="Pfam" id="PF00239"/>
    </source>
</evidence>
<comment type="caution">
    <text evidence="3">The sequence shown here is derived from an EMBL/GenBank/DDBJ whole genome shotgun (WGS) entry which is preliminary data.</text>
</comment>
<protein>
    <submittedName>
        <fullName evidence="3">Recombinase family protein</fullName>
    </submittedName>
</protein>
<dbReference type="EMBL" id="JARHTQ010000038">
    <property type="protein sequence ID" value="MDF2260702.1"/>
    <property type="molecule type" value="Genomic_DNA"/>
</dbReference>
<feature type="domain" description="Resolvase/invertase-type recombinase catalytic" evidence="2">
    <location>
        <begin position="9"/>
        <end position="120"/>
    </location>
</feature>
<evidence type="ECO:0000313" key="3">
    <source>
        <dbReference type="EMBL" id="MDF2260702.1"/>
    </source>
</evidence>